<keyword evidence="2" id="KW-0863">Zinc-finger</keyword>
<dbReference type="SMART" id="SM00184">
    <property type="entry name" value="RING"/>
    <property type="match status" value="1"/>
</dbReference>
<evidence type="ECO:0000256" key="3">
    <source>
        <dbReference type="ARBA" id="ARBA00022833"/>
    </source>
</evidence>
<dbReference type="AlphaFoldDB" id="A0A6C0H5R9"/>
<dbReference type="PANTHER" id="PTHR23041">
    <property type="entry name" value="RING FINGER DOMAIN-CONTAINING"/>
    <property type="match status" value="1"/>
</dbReference>
<evidence type="ECO:0000256" key="2">
    <source>
        <dbReference type="ARBA" id="ARBA00022771"/>
    </source>
</evidence>
<accession>A0A6C0H5R9</accession>
<evidence type="ECO:0000313" key="5">
    <source>
        <dbReference type="EMBL" id="QHT75485.1"/>
    </source>
</evidence>
<sequence>MDLIKSEESDAETDSESIIVLKSDEIINDLEHGNFTFDEKYKRMYEEHETLLECYNKICDELQSFNDDYEHFMDGYNYYYERINNYMNELENVFNYMIYLIKKEIIRFEKKEMDIKIDTIKNDIENIEKYEKLSELYEKLGKIIEIKMGNRCNNLIIDTKLAVEMADYKFSKMIEYFENNSVEGKNNIILFGSIIKSRKINENKKEEFKKIFMNFRKKNNVAYELLRLICLELLTDEKIKCKLSLLEYYYNINEKKEYHKKLNKYTVNTFLESLKESETEYNKDCPICFIENIKEKCITKCGHVYCLKCIKTYLDNKNDECPMCKQKLY</sequence>
<proteinExistence type="predicted"/>
<dbReference type="PANTHER" id="PTHR23041:SF78">
    <property type="entry name" value="E3 UBIQUITIN-PROTEIN LIGASE RNF4"/>
    <property type="match status" value="1"/>
</dbReference>
<dbReference type="Gene3D" id="3.30.40.10">
    <property type="entry name" value="Zinc/RING finger domain, C3HC4 (zinc finger)"/>
    <property type="match status" value="1"/>
</dbReference>
<dbReference type="GO" id="GO:0008270">
    <property type="term" value="F:zinc ion binding"/>
    <property type="evidence" value="ECO:0007669"/>
    <property type="project" value="UniProtKB-KW"/>
</dbReference>
<dbReference type="InterPro" id="IPR001841">
    <property type="entry name" value="Znf_RING"/>
</dbReference>
<reference evidence="5" key="1">
    <citation type="journal article" date="2020" name="Nature">
        <title>Giant virus diversity and host interactions through global metagenomics.</title>
        <authorList>
            <person name="Schulz F."/>
            <person name="Roux S."/>
            <person name="Paez-Espino D."/>
            <person name="Jungbluth S."/>
            <person name="Walsh D.A."/>
            <person name="Denef V.J."/>
            <person name="McMahon K.D."/>
            <person name="Konstantinidis K.T."/>
            <person name="Eloe-Fadrosh E.A."/>
            <person name="Kyrpides N.C."/>
            <person name="Woyke T."/>
        </authorList>
    </citation>
    <scope>NUCLEOTIDE SEQUENCE</scope>
    <source>
        <strain evidence="5">GVMAG-M-3300023179-71</strain>
    </source>
</reference>
<dbReference type="Pfam" id="PF13923">
    <property type="entry name" value="zf-C3HC4_2"/>
    <property type="match status" value="1"/>
</dbReference>
<feature type="domain" description="RING-type" evidence="4">
    <location>
        <begin position="285"/>
        <end position="325"/>
    </location>
</feature>
<dbReference type="SUPFAM" id="SSF57850">
    <property type="entry name" value="RING/U-box"/>
    <property type="match status" value="1"/>
</dbReference>
<keyword evidence="3" id="KW-0862">Zinc</keyword>
<dbReference type="InterPro" id="IPR047134">
    <property type="entry name" value="RNF4"/>
</dbReference>
<evidence type="ECO:0000259" key="4">
    <source>
        <dbReference type="PROSITE" id="PS50089"/>
    </source>
</evidence>
<dbReference type="InterPro" id="IPR013083">
    <property type="entry name" value="Znf_RING/FYVE/PHD"/>
</dbReference>
<dbReference type="PROSITE" id="PS50089">
    <property type="entry name" value="ZF_RING_2"/>
    <property type="match status" value="1"/>
</dbReference>
<evidence type="ECO:0000256" key="1">
    <source>
        <dbReference type="ARBA" id="ARBA00022723"/>
    </source>
</evidence>
<keyword evidence="1" id="KW-0479">Metal-binding</keyword>
<protein>
    <recommendedName>
        <fullName evidence="4">RING-type domain-containing protein</fullName>
    </recommendedName>
</protein>
<dbReference type="InterPro" id="IPR017907">
    <property type="entry name" value="Znf_RING_CS"/>
</dbReference>
<name>A0A6C0H5R9_9ZZZZ</name>
<dbReference type="PROSITE" id="PS00518">
    <property type="entry name" value="ZF_RING_1"/>
    <property type="match status" value="1"/>
</dbReference>
<dbReference type="EMBL" id="MN739879">
    <property type="protein sequence ID" value="QHT75485.1"/>
    <property type="molecule type" value="Genomic_DNA"/>
</dbReference>
<organism evidence="5">
    <name type="scientific">viral metagenome</name>
    <dbReference type="NCBI Taxonomy" id="1070528"/>
    <lineage>
        <taxon>unclassified sequences</taxon>
        <taxon>metagenomes</taxon>
        <taxon>organismal metagenomes</taxon>
    </lineage>
</organism>